<dbReference type="GO" id="GO:0004222">
    <property type="term" value="F:metalloendopeptidase activity"/>
    <property type="evidence" value="ECO:0007669"/>
    <property type="project" value="InterPro"/>
</dbReference>
<dbReference type="SUPFAM" id="SSF50156">
    <property type="entry name" value="PDZ domain-like"/>
    <property type="match status" value="1"/>
</dbReference>
<dbReference type="STRING" id="709839.TSA66_07380"/>
<dbReference type="AlphaFoldDB" id="A0A0C2BRG5"/>
<evidence type="ECO:0000256" key="3">
    <source>
        <dbReference type="ARBA" id="ARBA00022801"/>
    </source>
</evidence>
<evidence type="ECO:0000313" key="10">
    <source>
        <dbReference type="EMBL" id="KIF80671.1"/>
    </source>
</evidence>
<dbReference type="PROSITE" id="PS51257">
    <property type="entry name" value="PROKAR_LIPOPROTEIN"/>
    <property type="match status" value="1"/>
</dbReference>
<dbReference type="OrthoDB" id="8775841at2"/>
<comment type="similarity">
    <text evidence="6">Belongs to the peptidase M48 family.</text>
</comment>
<evidence type="ECO:0000256" key="5">
    <source>
        <dbReference type="ARBA" id="ARBA00023049"/>
    </source>
</evidence>
<comment type="caution">
    <text evidence="10">The sequence shown here is derived from an EMBL/GenBank/DDBJ whole genome shotgun (WGS) entry which is preliminary data.</text>
</comment>
<dbReference type="InterPro" id="IPR051156">
    <property type="entry name" value="Mito/Outer_Membr_Metalloprot"/>
</dbReference>
<name>A0A0C2BRG5_9BURK</name>
<keyword evidence="1 6" id="KW-0645">Protease</keyword>
<dbReference type="PANTHER" id="PTHR22726">
    <property type="entry name" value="METALLOENDOPEPTIDASE OMA1"/>
    <property type="match status" value="1"/>
</dbReference>
<gene>
    <name evidence="10" type="ORF">TSA66_07380</name>
</gene>
<feature type="signal peptide" evidence="8">
    <location>
        <begin position="1"/>
        <end position="38"/>
    </location>
</feature>
<dbReference type="GO" id="GO:0051603">
    <property type="term" value="P:proteolysis involved in protein catabolic process"/>
    <property type="evidence" value="ECO:0007669"/>
    <property type="project" value="TreeGrafter"/>
</dbReference>
<evidence type="ECO:0000259" key="9">
    <source>
        <dbReference type="SMART" id="SM00228"/>
    </source>
</evidence>
<feature type="chain" id="PRO_5002146334" evidence="8">
    <location>
        <begin position="39"/>
        <end position="373"/>
    </location>
</feature>
<feature type="domain" description="PDZ" evidence="9">
    <location>
        <begin position="102"/>
        <end position="194"/>
    </location>
</feature>
<evidence type="ECO:0000256" key="6">
    <source>
        <dbReference type="RuleBase" id="RU003983"/>
    </source>
</evidence>
<dbReference type="InterPro" id="IPR001915">
    <property type="entry name" value="Peptidase_M48"/>
</dbReference>
<dbReference type="EMBL" id="JWJG01000028">
    <property type="protein sequence ID" value="KIF80671.1"/>
    <property type="molecule type" value="Genomic_DNA"/>
</dbReference>
<comment type="cofactor">
    <cofactor evidence="6">
        <name>Zn(2+)</name>
        <dbReference type="ChEBI" id="CHEBI:29105"/>
    </cofactor>
    <text evidence="6">Binds 1 zinc ion per subunit.</text>
</comment>
<feature type="region of interest" description="Disordered" evidence="7">
    <location>
        <begin position="39"/>
        <end position="65"/>
    </location>
</feature>
<dbReference type="GO" id="GO:0046872">
    <property type="term" value="F:metal ion binding"/>
    <property type="evidence" value="ECO:0007669"/>
    <property type="project" value="UniProtKB-KW"/>
</dbReference>
<dbReference type="Proteomes" id="UP000031572">
    <property type="component" value="Unassembled WGS sequence"/>
</dbReference>
<keyword evidence="5 6" id="KW-0482">Metalloprotease</keyword>
<dbReference type="GO" id="GO:0016020">
    <property type="term" value="C:membrane"/>
    <property type="evidence" value="ECO:0007669"/>
    <property type="project" value="TreeGrafter"/>
</dbReference>
<protein>
    <submittedName>
        <fullName evidence="10">Peptidase M48</fullName>
    </submittedName>
</protein>
<dbReference type="Pfam" id="PF01435">
    <property type="entry name" value="Peptidase_M48"/>
    <property type="match status" value="1"/>
</dbReference>
<dbReference type="InterPro" id="IPR001478">
    <property type="entry name" value="PDZ"/>
</dbReference>
<evidence type="ECO:0000256" key="1">
    <source>
        <dbReference type="ARBA" id="ARBA00022670"/>
    </source>
</evidence>
<dbReference type="Gene3D" id="2.30.42.10">
    <property type="match status" value="1"/>
</dbReference>
<proteinExistence type="inferred from homology"/>
<keyword evidence="2" id="KW-0479">Metal-binding</keyword>
<organism evidence="10 11">
    <name type="scientific">Noviherbaspirillum autotrophicum</name>
    <dbReference type="NCBI Taxonomy" id="709839"/>
    <lineage>
        <taxon>Bacteria</taxon>
        <taxon>Pseudomonadati</taxon>
        <taxon>Pseudomonadota</taxon>
        <taxon>Betaproteobacteria</taxon>
        <taxon>Burkholderiales</taxon>
        <taxon>Oxalobacteraceae</taxon>
        <taxon>Noviherbaspirillum</taxon>
    </lineage>
</organism>
<sequence>MPGLNRLVLPRLKRSLFTMRLPALGAALLLAACATTVAPPPGEQRPAEPGKPAAPGVPVAPSVSATEQDGLRTLVGMQDRLYRVAAPLLVNNTDLCRSHARNLLGFTAKNKYSYSAEFVNAAQKLLGLGDRLQVVGVLPGGGAMRAGVRRGDELMAVDDKAMPEGENAERQAAAILAPLVTGRTKVKMTVVRNGSSMTLTVPLTYACAYGIELGNTDNVTAYADGHRVLITRGMMNFASSDEELAYVLAKELSHNALSHASRQRMNSTIGGIIDNLVRMHPDMSTMAGLAGVRPMPEDLDGMADKLSLYMLARAGYNIDRVVPFWQRLSSQYPASMLNSYTAMHPSTEKRIAAMEKAIKDIKAKQSAKRPLLP</sequence>
<keyword evidence="11" id="KW-1185">Reference proteome</keyword>
<evidence type="ECO:0000256" key="7">
    <source>
        <dbReference type="SAM" id="MobiDB-lite"/>
    </source>
</evidence>
<keyword evidence="4 6" id="KW-0862">Zinc</keyword>
<keyword evidence="3 6" id="KW-0378">Hydrolase</keyword>
<evidence type="ECO:0000256" key="2">
    <source>
        <dbReference type="ARBA" id="ARBA00022723"/>
    </source>
</evidence>
<keyword evidence="8" id="KW-0732">Signal</keyword>
<evidence type="ECO:0000256" key="8">
    <source>
        <dbReference type="SAM" id="SignalP"/>
    </source>
</evidence>
<reference evidence="10 11" key="1">
    <citation type="submission" date="2014-12" db="EMBL/GenBank/DDBJ databases">
        <title>Denitrispirillum autotrophicum gen. nov., sp. nov., Denitrifying, Facultatively Autotrophic Bacteria Isolated from Rice Paddy Soil.</title>
        <authorList>
            <person name="Ishii S."/>
            <person name="Ashida N."/>
            <person name="Ohno H."/>
            <person name="Otsuka S."/>
            <person name="Yokota A."/>
            <person name="Senoo K."/>
        </authorList>
    </citation>
    <scope>NUCLEOTIDE SEQUENCE [LARGE SCALE GENOMIC DNA]</scope>
    <source>
        <strain evidence="10 11">TSA66</strain>
    </source>
</reference>
<dbReference type="RefSeq" id="WP_040039569.1">
    <property type="nucleotide sequence ID" value="NZ_JWJG01000028.1"/>
</dbReference>
<accession>A0A0C2BRG5</accession>
<evidence type="ECO:0000313" key="11">
    <source>
        <dbReference type="Proteomes" id="UP000031572"/>
    </source>
</evidence>
<dbReference type="PANTHER" id="PTHR22726:SF1">
    <property type="entry name" value="METALLOENDOPEPTIDASE OMA1, MITOCHONDRIAL"/>
    <property type="match status" value="1"/>
</dbReference>
<evidence type="ECO:0000256" key="4">
    <source>
        <dbReference type="ARBA" id="ARBA00022833"/>
    </source>
</evidence>
<dbReference type="SMART" id="SM00228">
    <property type="entry name" value="PDZ"/>
    <property type="match status" value="1"/>
</dbReference>
<feature type="compositionally biased region" description="Low complexity" evidence="7">
    <location>
        <begin position="50"/>
        <end position="65"/>
    </location>
</feature>
<dbReference type="InterPro" id="IPR036034">
    <property type="entry name" value="PDZ_sf"/>
</dbReference>
<dbReference type="CDD" id="cd07342">
    <property type="entry name" value="M48C_Oma1_like"/>
    <property type="match status" value="1"/>
</dbReference>